<dbReference type="Pfam" id="PF00072">
    <property type="entry name" value="Response_reg"/>
    <property type="match status" value="1"/>
</dbReference>
<dbReference type="GO" id="GO:0003677">
    <property type="term" value="F:DNA binding"/>
    <property type="evidence" value="ECO:0007669"/>
    <property type="project" value="UniProtKB-KW"/>
</dbReference>
<keyword evidence="2 7" id="KW-0238">DNA-binding</keyword>
<name>A0A916XWK7_9HYPH</name>
<dbReference type="GO" id="GO:0006355">
    <property type="term" value="P:regulation of DNA-templated transcription"/>
    <property type="evidence" value="ECO:0007669"/>
    <property type="project" value="InterPro"/>
</dbReference>
<keyword evidence="1" id="KW-0805">Transcription regulation</keyword>
<dbReference type="PROSITE" id="PS50043">
    <property type="entry name" value="HTH_LUXR_2"/>
    <property type="match status" value="1"/>
</dbReference>
<dbReference type="InterPro" id="IPR000792">
    <property type="entry name" value="Tscrpt_reg_LuxR_C"/>
</dbReference>
<dbReference type="SMART" id="SM00421">
    <property type="entry name" value="HTH_LUXR"/>
    <property type="match status" value="1"/>
</dbReference>
<evidence type="ECO:0000259" key="6">
    <source>
        <dbReference type="PROSITE" id="PS50110"/>
    </source>
</evidence>
<dbReference type="Gene3D" id="3.40.50.2300">
    <property type="match status" value="1"/>
</dbReference>
<accession>A0A916XWK7</accession>
<evidence type="ECO:0000313" key="8">
    <source>
        <dbReference type="Proteomes" id="UP000613160"/>
    </source>
</evidence>
<evidence type="ECO:0000256" key="2">
    <source>
        <dbReference type="ARBA" id="ARBA00023125"/>
    </source>
</evidence>
<dbReference type="CDD" id="cd06170">
    <property type="entry name" value="LuxR_C_like"/>
    <property type="match status" value="1"/>
</dbReference>
<keyword evidence="8" id="KW-1185">Reference proteome</keyword>
<protein>
    <submittedName>
        <fullName evidence="7">DNA-binding response regulator</fullName>
    </submittedName>
</protein>
<dbReference type="PRINTS" id="PR00038">
    <property type="entry name" value="HTHLUXR"/>
</dbReference>
<dbReference type="SUPFAM" id="SSF46894">
    <property type="entry name" value="C-terminal effector domain of the bipartite response regulators"/>
    <property type="match status" value="1"/>
</dbReference>
<reference evidence="7" key="2">
    <citation type="submission" date="2020-09" db="EMBL/GenBank/DDBJ databases">
        <authorList>
            <person name="Sun Q."/>
            <person name="Zhou Y."/>
        </authorList>
    </citation>
    <scope>NUCLEOTIDE SEQUENCE</scope>
    <source>
        <strain evidence="7">CGMCC 1.15493</strain>
    </source>
</reference>
<evidence type="ECO:0000313" key="7">
    <source>
        <dbReference type="EMBL" id="GGD17117.1"/>
    </source>
</evidence>
<dbReference type="AlphaFoldDB" id="A0A916XWK7"/>
<evidence type="ECO:0000256" key="3">
    <source>
        <dbReference type="ARBA" id="ARBA00023163"/>
    </source>
</evidence>
<dbReference type="SMART" id="SM00448">
    <property type="entry name" value="REC"/>
    <property type="match status" value="1"/>
</dbReference>
<evidence type="ECO:0000256" key="4">
    <source>
        <dbReference type="PROSITE-ProRule" id="PRU00169"/>
    </source>
</evidence>
<dbReference type="Pfam" id="PF00196">
    <property type="entry name" value="GerE"/>
    <property type="match status" value="1"/>
</dbReference>
<organism evidence="7 8">
    <name type="scientific">Aureimonas glaciei</name>
    <dbReference type="NCBI Taxonomy" id="1776957"/>
    <lineage>
        <taxon>Bacteria</taxon>
        <taxon>Pseudomonadati</taxon>
        <taxon>Pseudomonadota</taxon>
        <taxon>Alphaproteobacteria</taxon>
        <taxon>Hyphomicrobiales</taxon>
        <taxon>Aurantimonadaceae</taxon>
        <taxon>Aureimonas</taxon>
    </lineage>
</organism>
<dbReference type="Gene3D" id="1.10.10.10">
    <property type="entry name" value="Winged helix-like DNA-binding domain superfamily/Winged helix DNA-binding domain"/>
    <property type="match status" value="1"/>
</dbReference>
<dbReference type="PROSITE" id="PS50110">
    <property type="entry name" value="RESPONSE_REGULATORY"/>
    <property type="match status" value="1"/>
</dbReference>
<feature type="modified residue" description="4-aspartylphosphate" evidence="4">
    <location>
        <position position="57"/>
    </location>
</feature>
<dbReference type="Proteomes" id="UP000613160">
    <property type="component" value="Unassembled WGS sequence"/>
</dbReference>
<gene>
    <name evidence="7" type="ORF">GCM10011335_19960</name>
</gene>
<dbReference type="EMBL" id="BMJJ01000004">
    <property type="protein sequence ID" value="GGD17117.1"/>
    <property type="molecule type" value="Genomic_DNA"/>
</dbReference>
<proteinExistence type="predicted"/>
<feature type="domain" description="HTH luxR-type" evidence="5">
    <location>
        <begin position="138"/>
        <end position="200"/>
    </location>
</feature>
<dbReference type="InterPro" id="IPR001789">
    <property type="entry name" value="Sig_transdc_resp-reg_receiver"/>
</dbReference>
<dbReference type="GO" id="GO:0000160">
    <property type="term" value="P:phosphorelay signal transduction system"/>
    <property type="evidence" value="ECO:0007669"/>
    <property type="project" value="InterPro"/>
</dbReference>
<evidence type="ECO:0000256" key="1">
    <source>
        <dbReference type="ARBA" id="ARBA00023015"/>
    </source>
</evidence>
<feature type="domain" description="Response regulatory" evidence="6">
    <location>
        <begin position="8"/>
        <end position="122"/>
    </location>
</feature>
<evidence type="ECO:0000259" key="5">
    <source>
        <dbReference type="PROSITE" id="PS50043"/>
    </source>
</evidence>
<comment type="caution">
    <text evidence="7">The sequence shown here is derived from an EMBL/GenBank/DDBJ whole genome shotgun (WGS) entry which is preliminary data.</text>
</comment>
<reference evidence="7" key="1">
    <citation type="journal article" date="2014" name="Int. J. Syst. Evol. Microbiol.">
        <title>Complete genome sequence of Corynebacterium casei LMG S-19264T (=DSM 44701T), isolated from a smear-ripened cheese.</title>
        <authorList>
            <consortium name="US DOE Joint Genome Institute (JGI-PGF)"/>
            <person name="Walter F."/>
            <person name="Albersmeier A."/>
            <person name="Kalinowski J."/>
            <person name="Ruckert C."/>
        </authorList>
    </citation>
    <scope>NUCLEOTIDE SEQUENCE</scope>
    <source>
        <strain evidence="7">CGMCC 1.15493</strain>
    </source>
</reference>
<dbReference type="RefSeq" id="WP_188850454.1">
    <property type="nucleotide sequence ID" value="NZ_BMJJ01000004.1"/>
</dbReference>
<sequence length="200" mass="21674">MDDPARSRIHVVDDDPSARHSLCAFLTAHGFQAIAHASAEAFLTDLGSEAGLCAFVDLRMPGLGGIELQRLMIDSGRTLPVIILTAYGDIPQAVEAVKRGAVDFIEKPGSQAQILAAIDAAGARASQRPPTAVPDRVVSERLARLTGREKEVLDHLVLGMTSKHIADRLGISQRTVEIHRARIREKMEARGLADLIKMMR</sequence>
<keyword evidence="3" id="KW-0804">Transcription</keyword>
<dbReference type="InterPro" id="IPR036388">
    <property type="entry name" value="WH-like_DNA-bd_sf"/>
</dbReference>
<keyword evidence="4" id="KW-0597">Phosphoprotein</keyword>
<dbReference type="InterPro" id="IPR011006">
    <property type="entry name" value="CheY-like_superfamily"/>
</dbReference>
<dbReference type="InterPro" id="IPR016032">
    <property type="entry name" value="Sig_transdc_resp-reg_C-effctor"/>
</dbReference>
<dbReference type="PANTHER" id="PTHR44688">
    <property type="entry name" value="DNA-BINDING TRANSCRIPTIONAL ACTIVATOR DEVR_DOSR"/>
    <property type="match status" value="1"/>
</dbReference>
<dbReference type="PROSITE" id="PS00622">
    <property type="entry name" value="HTH_LUXR_1"/>
    <property type="match status" value="1"/>
</dbReference>
<dbReference type="PANTHER" id="PTHR44688:SF16">
    <property type="entry name" value="DNA-BINDING TRANSCRIPTIONAL ACTIVATOR DEVR_DOSR"/>
    <property type="match status" value="1"/>
</dbReference>
<dbReference type="SUPFAM" id="SSF52172">
    <property type="entry name" value="CheY-like"/>
    <property type="match status" value="1"/>
</dbReference>